<keyword evidence="1 4" id="KW-0808">Transferase</keyword>
<dbReference type="EC" id="2.3.1.-" evidence="4"/>
<dbReference type="PANTHER" id="PTHR43420">
    <property type="entry name" value="ACETYLTRANSFERASE"/>
    <property type="match status" value="1"/>
</dbReference>
<dbReference type="InterPro" id="IPR013653">
    <property type="entry name" value="GCN5-like_dom"/>
</dbReference>
<dbReference type="GO" id="GO:0016746">
    <property type="term" value="F:acyltransferase activity"/>
    <property type="evidence" value="ECO:0007669"/>
    <property type="project" value="UniProtKB-KW"/>
</dbReference>
<organism evidence="4 5">
    <name type="scientific">Paractinoplanes pyxinae</name>
    <dbReference type="NCBI Taxonomy" id="2997416"/>
    <lineage>
        <taxon>Bacteria</taxon>
        <taxon>Bacillati</taxon>
        <taxon>Actinomycetota</taxon>
        <taxon>Actinomycetes</taxon>
        <taxon>Micromonosporales</taxon>
        <taxon>Micromonosporaceae</taxon>
        <taxon>Paractinoplanes</taxon>
    </lineage>
</organism>
<comment type="caution">
    <text evidence="4">The sequence shown here is derived from an EMBL/GenBank/DDBJ whole genome shotgun (WGS) entry which is preliminary data.</text>
</comment>
<evidence type="ECO:0000313" key="5">
    <source>
        <dbReference type="Proteomes" id="UP001151002"/>
    </source>
</evidence>
<dbReference type="Gene3D" id="3.40.630.30">
    <property type="match status" value="1"/>
</dbReference>
<dbReference type="InterPro" id="IPR050680">
    <property type="entry name" value="YpeA/RimI_acetyltransf"/>
</dbReference>
<dbReference type="PROSITE" id="PS51186">
    <property type="entry name" value="GNAT"/>
    <property type="match status" value="1"/>
</dbReference>
<dbReference type="SUPFAM" id="SSF55729">
    <property type="entry name" value="Acyl-CoA N-acyltransferases (Nat)"/>
    <property type="match status" value="1"/>
</dbReference>
<keyword evidence="5" id="KW-1185">Reference proteome</keyword>
<evidence type="ECO:0000256" key="1">
    <source>
        <dbReference type="ARBA" id="ARBA00022679"/>
    </source>
</evidence>
<dbReference type="CDD" id="cd04301">
    <property type="entry name" value="NAT_SF"/>
    <property type="match status" value="1"/>
</dbReference>
<feature type="domain" description="N-acetyltransferase" evidence="3">
    <location>
        <begin position="124"/>
        <end position="252"/>
    </location>
</feature>
<keyword evidence="2 4" id="KW-0012">Acyltransferase</keyword>
<evidence type="ECO:0000256" key="2">
    <source>
        <dbReference type="ARBA" id="ARBA00023315"/>
    </source>
</evidence>
<reference evidence="4" key="1">
    <citation type="submission" date="2022-11" db="EMBL/GenBank/DDBJ databases">
        <authorList>
            <person name="Somphong A."/>
            <person name="Phongsopitanun W."/>
        </authorList>
    </citation>
    <scope>NUCLEOTIDE SEQUENCE</scope>
    <source>
        <strain evidence="4">Pm04-4</strain>
    </source>
</reference>
<protein>
    <submittedName>
        <fullName evidence="4">GNAT family N-acetyltransferase</fullName>
        <ecNumber evidence="4">2.3.1.-</ecNumber>
    </submittedName>
</protein>
<dbReference type="EMBL" id="JAPNTZ010000005">
    <property type="protein sequence ID" value="MCY1139321.1"/>
    <property type="molecule type" value="Genomic_DNA"/>
</dbReference>
<gene>
    <name evidence="4" type="ORF">OWR29_15080</name>
</gene>
<sequence length="252" mass="27464">MTAVSSSTNLDGSQPRRERVADNLGGAEYAVLDNAVWESLRGTHSRFAQFYGRAVRYQVDVAPFHALEDPEDPQAWADLAELTGPAAEVAVAGPVPAEHPGWQLAGEVGGVQLVDESLRAEPFPEARLLGPPDVPEILDLIERTQPGPFRQRTIELGTYLGVRREGRLIAMAGERLHPPGWTEISAVCTDPAHRGQGLATRLVRAVAAGIRDRGEIPFLHTSAANTNAIRLYESIGFRLRKRTTFALYKSAL</sequence>
<dbReference type="InterPro" id="IPR016181">
    <property type="entry name" value="Acyl_CoA_acyltransferase"/>
</dbReference>
<dbReference type="InterPro" id="IPR000182">
    <property type="entry name" value="GNAT_dom"/>
</dbReference>
<name>A0ABT4AYK4_9ACTN</name>
<accession>A0ABT4AYK4</accession>
<dbReference type="RefSeq" id="WP_267563437.1">
    <property type="nucleotide sequence ID" value="NZ_JAPNTZ010000005.1"/>
</dbReference>
<dbReference type="Proteomes" id="UP001151002">
    <property type="component" value="Unassembled WGS sequence"/>
</dbReference>
<proteinExistence type="predicted"/>
<evidence type="ECO:0000313" key="4">
    <source>
        <dbReference type="EMBL" id="MCY1139321.1"/>
    </source>
</evidence>
<dbReference type="Pfam" id="PF08445">
    <property type="entry name" value="FR47"/>
    <property type="match status" value="1"/>
</dbReference>
<dbReference type="PANTHER" id="PTHR43420:SF3">
    <property type="entry name" value="N-ACETYLTRANSFERASE DOMAIN-CONTAINING PROTEIN"/>
    <property type="match status" value="1"/>
</dbReference>
<evidence type="ECO:0000259" key="3">
    <source>
        <dbReference type="PROSITE" id="PS51186"/>
    </source>
</evidence>